<dbReference type="RefSeq" id="WP_097152677.1">
    <property type="nucleotide sequence ID" value="NZ_OBEL01000001.1"/>
</dbReference>
<keyword evidence="3" id="KW-1185">Reference proteome</keyword>
<evidence type="ECO:0000259" key="1">
    <source>
        <dbReference type="PROSITE" id="PS51704"/>
    </source>
</evidence>
<proteinExistence type="predicted"/>
<dbReference type="SUPFAM" id="SSF51695">
    <property type="entry name" value="PLC-like phosphodiesterases"/>
    <property type="match status" value="1"/>
</dbReference>
<protein>
    <submittedName>
        <fullName evidence="2">Glycerophosphoryl diester phosphodiesterase</fullName>
    </submittedName>
</protein>
<dbReference type="GO" id="GO:0006629">
    <property type="term" value="P:lipid metabolic process"/>
    <property type="evidence" value="ECO:0007669"/>
    <property type="project" value="InterPro"/>
</dbReference>
<feature type="domain" description="GP-PDE" evidence="1">
    <location>
        <begin position="11"/>
        <end position="259"/>
    </location>
</feature>
<sequence>MSVKSFPWLTERPIAHRGLHDISRNVEENTATAFQAAIDKNYSIELDVQLTKDGHAVVFHDHDLDRLTTSSGKTVEKTMDQMRCLQLKHSADPIQNLPEILALIDGKVPVVIELKAPQIQTTKLEEVVATCLQDYSREAAVMSFSPDIVTNLTKLTDRPRGIVSCDYFNDEDGEHLSNEECYALTHLLHFPTSKPDFISYGVKDFPAPSVDLLKSLYAIPTICWTTTDEALHAKALHHCDQVTFEGYDPDSLNGLDEAD</sequence>
<dbReference type="PANTHER" id="PTHR46211">
    <property type="entry name" value="GLYCEROPHOSPHORYL DIESTER PHOSPHODIESTERASE"/>
    <property type="match status" value="1"/>
</dbReference>
<evidence type="ECO:0000313" key="2">
    <source>
        <dbReference type="EMBL" id="SNZ08243.1"/>
    </source>
</evidence>
<dbReference type="Pfam" id="PF03009">
    <property type="entry name" value="GDPD"/>
    <property type="match status" value="1"/>
</dbReference>
<dbReference type="PROSITE" id="PS51704">
    <property type="entry name" value="GP_PDE"/>
    <property type="match status" value="1"/>
</dbReference>
<gene>
    <name evidence="2" type="ORF">SAMN06265368_1525</name>
</gene>
<dbReference type="InterPro" id="IPR017946">
    <property type="entry name" value="PLC-like_Pdiesterase_TIM-brl"/>
</dbReference>
<dbReference type="AlphaFoldDB" id="A0A285NH51"/>
<name>A0A285NH51_9HYPH</name>
<dbReference type="OrthoDB" id="384721at2"/>
<organism evidence="2 3">
    <name type="scientific">Cohaesibacter gelatinilyticus</name>
    <dbReference type="NCBI Taxonomy" id="372072"/>
    <lineage>
        <taxon>Bacteria</taxon>
        <taxon>Pseudomonadati</taxon>
        <taxon>Pseudomonadota</taxon>
        <taxon>Alphaproteobacteria</taxon>
        <taxon>Hyphomicrobiales</taxon>
        <taxon>Cohaesibacteraceae</taxon>
    </lineage>
</organism>
<evidence type="ECO:0000313" key="3">
    <source>
        <dbReference type="Proteomes" id="UP000219439"/>
    </source>
</evidence>
<dbReference type="Gene3D" id="3.20.20.190">
    <property type="entry name" value="Phosphatidylinositol (PI) phosphodiesterase"/>
    <property type="match status" value="1"/>
</dbReference>
<dbReference type="PANTHER" id="PTHR46211:SF1">
    <property type="entry name" value="GLYCEROPHOSPHODIESTER PHOSPHODIESTERASE, CYTOPLASMIC"/>
    <property type="match status" value="1"/>
</dbReference>
<dbReference type="EMBL" id="OBEL01000001">
    <property type="protein sequence ID" value="SNZ08243.1"/>
    <property type="molecule type" value="Genomic_DNA"/>
</dbReference>
<dbReference type="GO" id="GO:0008081">
    <property type="term" value="F:phosphoric diester hydrolase activity"/>
    <property type="evidence" value="ECO:0007669"/>
    <property type="project" value="InterPro"/>
</dbReference>
<reference evidence="2 3" key="1">
    <citation type="submission" date="2017-09" db="EMBL/GenBank/DDBJ databases">
        <authorList>
            <person name="Ehlers B."/>
            <person name="Leendertz F.H."/>
        </authorList>
    </citation>
    <scope>NUCLEOTIDE SEQUENCE [LARGE SCALE GENOMIC DNA]</scope>
    <source>
        <strain evidence="2 3">DSM 18289</strain>
    </source>
</reference>
<accession>A0A285NH51</accession>
<dbReference type="Proteomes" id="UP000219439">
    <property type="component" value="Unassembled WGS sequence"/>
</dbReference>
<dbReference type="InterPro" id="IPR030395">
    <property type="entry name" value="GP_PDE_dom"/>
</dbReference>